<dbReference type="InterPro" id="IPR007421">
    <property type="entry name" value="Schlafen_AlbA_2_dom"/>
</dbReference>
<reference evidence="2 3" key="1">
    <citation type="journal article" date="2013" name="Mar. Genomics">
        <title>Expression of sulfatases in Rhodopirellula baltica and the diversity of sulfatases in the genus Rhodopirellula.</title>
        <authorList>
            <person name="Wegner C.E."/>
            <person name="Richter-Heitmann T."/>
            <person name="Klindworth A."/>
            <person name="Klockow C."/>
            <person name="Richter M."/>
            <person name="Achstetter T."/>
            <person name="Glockner F.O."/>
            <person name="Harder J."/>
        </authorList>
    </citation>
    <scope>NUCLEOTIDE SEQUENCE [LARGE SCALE GENOMIC DNA]</scope>
    <source>
        <strain evidence="2 3">SM41</strain>
    </source>
</reference>
<protein>
    <submittedName>
        <fullName evidence="2">Transcriptional regulator</fullName>
    </submittedName>
</protein>
<sequence>MVNDRWAGRLELPKKESEEVEFELSAKDVDAIASTVCALLNSDGGRVWIGVSDDGQIDGIEDGDAVAQNLRIALQEKVTPKSLWSVHTESIDNKEVVIVEAPPGEERPYVCSGAIYRRDGSRTIAADASFIHRMIETRYRTRSRWEREPSPGIEIKDLDAKELNRTKSEIREVGRYQIEVDSDNESFLSSLGLMQSGVLTNASAILFANEVGHYLPQSRIRATVFESGKTGR</sequence>
<dbReference type="EMBL" id="ANOH01000237">
    <property type="protein sequence ID" value="EMI54984.1"/>
    <property type="molecule type" value="Genomic_DNA"/>
</dbReference>
<dbReference type="Gene3D" id="3.30.950.30">
    <property type="entry name" value="Schlafen, AAA domain"/>
    <property type="match status" value="1"/>
</dbReference>
<evidence type="ECO:0000313" key="3">
    <source>
        <dbReference type="Proteomes" id="UP000011885"/>
    </source>
</evidence>
<evidence type="ECO:0000313" key="2">
    <source>
        <dbReference type="EMBL" id="EMI54984.1"/>
    </source>
</evidence>
<comment type="caution">
    <text evidence="2">The sequence shown here is derived from an EMBL/GenBank/DDBJ whole genome shotgun (WGS) entry which is preliminary data.</text>
</comment>
<proteinExistence type="predicted"/>
<evidence type="ECO:0000259" key="1">
    <source>
        <dbReference type="Pfam" id="PF04326"/>
    </source>
</evidence>
<feature type="non-terminal residue" evidence="2">
    <location>
        <position position="232"/>
    </location>
</feature>
<keyword evidence="3" id="KW-1185">Reference proteome</keyword>
<dbReference type="PANTHER" id="PTHR30595">
    <property type="entry name" value="GLPR-RELATED TRANSCRIPTIONAL REPRESSOR"/>
    <property type="match status" value="1"/>
</dbReference>
<dbReference type="Proteomes" id="UP000011885">
    <property type="component" value="Unassembled WGS sequence"/>
</dbReference>
<feature type="domain" description="Schlafen AlbA-2" evidence="1">
    <location>
        <begin position="16"/>
        <end position="125"/>
    </location>
</feature>
<dbReference type="Pfam" id="PF04326">
    <property type="entry name" value="SLFN_AlbA_2"/>
    <property type="match status" value="1"/>
</dbReference>
<dbReference type="InterPro" id="IPR038461">
    <property type="entry name" value="Schlafen_AlbA_2_dom_sf"/>
</dbReference>
<organism evidence="2 3">
    <name type="scientific">Rhodopirellula sallentina SM41</name>
    <dbReference type="NCBI Taxonomy" id="1263870"/>
    <lineage>
        <taxon>Bacteria</taxon>
        <taxon>Pseudomonadati</taxon>
        <taxon>Planctomycetota</taxon>
        <taxon>Planctomycetia</taxon>
        <taxon>Pirellulales</taxon>
        <taxon>Pirellulaceae</taxon>
        <taxon>Rhodopirellula</taxon>
    </lineage>
</organism>
<dbReference type="AlphaFoldDB" id="M5U133"/>
<dbReference type="PANTHER" id="PTHR30595:SF6">
    <property type="entry name" value="SCHLAFEN ALBA-2 DOMAIN-CONTAINING PROTEIN"/>
    <property type="match status" value="1"/>
</dbReference>
<accession>M5U133</accession>
<gene>
    <name evidence="2" type="ORF">RSSM_03574</name>
</gene>
<dbReference type="RefSeq" id="WP_008680937.1">
    <property type="nucleotide sequence ID" value="NZ_ANOH01000237.1"/>
</dbReference>
<name>M5U133_9BACT</name>